<feature type="region of interest" description="Disordered" evidence="11">
    <location>
        <begin position="367"/>
        <end position="400"/>
    </location>
</feature>
<name>W2S3U7_CYPE1</name>
<dbReference type="PANTHER" id="PTHR12860:SF0">
    <property type="entry name" value="SIGNAL RECOGNITION PARTICLE SUBUNIT SRP68"/>
    <property type="match status" value="1"/>
</dbReference>
<evidence type="ECO:0000256" key="1">
    <source>
        <dbReference type="ARBA" id="ARBA00004496"/>
    </source>
</evidence>
<protein>
    <recommendedName>
        <fullName evidence="9 10">Signal recognition particle subunit SRP68</fullName>
        <shortName evidence="10">SRP68</shortName>
    </recommendedName>
</protein>
<comment type="subcellular location">
    <subcellularLocation>
        <location evidence="1 10">Cytoplasm</location>
    </subcellularLocation>
    <subcellularLocation>
        <location evidence="2">Nucleus</location>
        <location evidence="2">Nucleolus</location>
    </subcellularLocation>
</comment>
<dbReference type="CDD" id="cd15481">
    <property type="entry name" value="SRP68-RBD"/>
    <property type="match status" value="1"/>
</dbReference>
<dbReference type="eggNOG" id="KOG2460">
    <property type="taxonomic scope" value="Eukaryota"/>
</dbReference>
<evidence type="ECO:0000256" key="8">
    <source>
        <dbReference type="ARBA" id="ARBA00023274"/>
    </source>
</evidence>
<dbReference type="InterPro" id="IPR038253">
    <property type="entry name" value="SRP68_N_sf"/>
</dbReference>
<organism evidence="12 13">
    <name type="scientific">Cyphellophora europaea (strain CBS 101466)</name>
    <name type="common">Phialophora europaea</name>
    <dbReference type="NCBI Taxonomy" id="1220924"/>
    <lineage>
        <taxon>Eukaryota</taxon>
        <taxon>Fungi</taxon>
        <taxon>Dikarya</taxon>
        <taxon>Ascomycota</taxon>
        <taxon>Pezizomycotina</taxon>
        <taxon>Eurotiomycetes</taxon>
        <taxon>Chaetothyriomycetidae</taxon>
        <taxon>Chaetothyriales</taxon>
        <taxon>Cyphellophoraceae</taxon>
        <taxon>Cyphellophora</taxon>
    </lineage>
</organism>
<evidence type="ECO:0000256" key="9">
    <source>
        <dbReference type="ARBA" id="ARBA00029498"/>
    </source>
</evidence>
<dbReference type="Gene3D" id="1.10.3450.40">
    <property type="entry name" value="Signal recognition particle, SRP68 subunit, RNA-binding domain"/>
    <property type="match status" value="1"/>
</dbReference>
<evidence type="ECO:0000256" key="6">
    <source>
        <dbReference type="ARBA" id="ARBA00023135"/>
    </source>
</evidence>
<keyword evidence="7" id="KW-0539">Nucleus</keyword>
<accession>W2S3U7</accession>
<evidence type="ECO:0000256" key="11">
    <source>
        <dbReference type="SAM" id="MobiDB-lite"/>
    </source>
</evidence>
<dbReference type="Proteomes" id="UP000030752">
    <property type="component" value="Unassembled WGS sequence"/>
</dbReference>
<dbReference type="InParanoid" id="W2S3U7"/>
<dbReference type="PANTHER" id="PTHR12860">
    <property type="entry name" value="SIGNAL RECOGNITION PARTICLE 68 KDA PROTEIN"/>
    <property type="match status" value="1"/>
</dbReference>
<dbReference type="GO" id="GO:0005786">
    <property type="term" value="C:signal recognition particle, endoplasmic reticulum targeting"/>
    <property type="evidence" value="ECO:0007669"/>
    <property type="project" value="UniProtKB-KW"/>
</dbReference>
<comment type="similarity">
    <text evidence="3 10">Belongs to the SRP68 family.</text>
</comment>
<dbReference type="GO" id="GO:0006614">
    <property type="term" value="P:SRP-dependent cotranslational protein targeting to membrane"/>
    <property type="evidence" value="ECO:0007669"/>
    <property type="project" value="InterPro"/>
</dbReference>
<comment type="function">
    <text evidence="10">Component of the signal recognition particle (SRP) complex, a ribonucleoprotein complex that mediates the cotranslational targeting of secretory and membrane proteins to the endoplasmic reticulum (ER). The SRP complex interacts with the signal sequence in nascent secretory and membrane proteins and directs them to the membrane of the ER.</text>
</comment>
<dbReference type="GO" id="GO:0030942">
    <property type="term" value="F:endoplasmic reticulum signal peptide binding"/>
    <property type="evidence" value="ECO:0007669"/>
    <property type="project" value="InterPro"/>
</dbReference>
<keyword evidence="4 10" id="KW-0963">Cytoplasm</keyword>
<dbReference type="EMBL" id="KB822718">
    <property type="protein sequence ID" value="ETN43280.1"/>
    <property type="molecule type" value="Genomic_DNA"/>
</dbReference>
<dbReference type="STRING" id="1220924.W2S3U7"/>
<evidence type="ECO:0000313" key="13">
    <source>
        <dbReference type="Proteomes" id="UP000030752"/>
    </source>
</evidence>
<dbReference type="FunCoup" id="W2S3U7">
    <property type="interactions" value="927"/>
</dbReference>
<dbReference type="PIRSF" id="PIRSF038995">
    <property type="entry name" value="SRP68"/>
    <property type="match status" value="1"/>
</dbReference>
<evidence type="ECO:0000256" key="7">
    <source>
        <dbReference type="ARBA" id="ARBA00023242"/>
    </source>
</evidence>
<sequence length="633" mass="69880">MNITRSVTSERDRALLSGDYDAYHAQATRKIHALRRRLGAATPRGRKYTPKSPVTSANVADNAEWVQLLLASAERAWASAMAMKSAQSPENTQKPMPGSTKTQIASRLRRAIAYAENLVTVLDESDAKASGLDVLEAKAYLFMLKGSLNFEKSQWKACLRNYSLPRITYTTLGKAAKSDVYKDLLSAIIDPSLRYAAFQLKMPRTKPVEEIAVESFADDEAATKIALVKLDSHAFQTAKNETQTESGSHNAPTHITWRTRKVKLEDATISEALGRAIANESILNEKLEEYKDKKLSPTDLAAAYDDVIEARQDAADATKSAIEELMAEGIDSGDSRIQSLQITRTAVNYAVIEYRIGRNRVLCGPSDGLQFEPEQRKHSAKQSKSGKGHTPKPESTGRQLSRLRERTALYESILQSLDAVKELPGVIADEAFVRELDAKYAYFRALKCLAVGRSHALNGQVVNALALFDRALTLSQTASSILPPSSSPEFTESSPPKVELSTSTIAITTAHLSALVTRHRGLTELKNLSNSASKTNTASAPVFQRPLAETLQLNVYHDDVDLKNIVNYPPRLQPIPVKPLFFDLAWNYIQYPGHQKEDAAIDGQAVEKDVQAEKAQPQQPQQEKKKGWFGFGR</sequence>
<dbReference type="InterPro" id="IPR026258">
    <property type="entry name" value="SRP68"/>
</dbReference>
<dbReference type="RefSeq" id="XP_008715016.1">
    <property type="nucleotide sequence ID" value="XM_008716794.1"/>
</dbReference>
<keyword evidence="13" id="KW-1185">Reference proteome</keyword>
<evidence type="ECO:0000256" key="10">
    <source>
        <dbReference type="PIRNR" id="PIRNR038995"/>
    </source>
</evidence>
<keyword evidence="8 10" id="KW-0687">Ribonucleoprotein</keyword>
<evidence type="ECO:0000256" key="4">
    <source>
        <dbReference type="ARBA" id="ARBA00022490"/>
    </source>
</evidence>
<evidence type="ECO:0000256" key="3">
    <source>
        <dbReference type="ARBA" id="ARBA00009352"/>
    </source>
</evidence>
<dbReference type="OrthoDB" id="10255118at2759"/>
<dbReference type="GO" id="GO:0008312">
    <property type="term" value="F:7S RNA binding"/>
    <property type="evidence" value="ECO:0007669"/>
    <property type="project" value="InterPro"/>
</dbReference>
<dbReference type="GeneID" id="19969778"/>
<dbReference type="Pfam" id="PF16969">
    <property type="entry name" value="SRP68"/>
    <property type="match status" value="1"/>
</dbReference>
<reference evidence="12 13" key="1">
    <citation type="submission" date="2013-03" db="EMBL/GenBank/DDBJ databases">
        <title>The Genome Sequence of Phialophora europaea CBS 101466.</title>
        <authorList>
            <consortium name="The Broad Institute Genomics Platform"/>
            <person name="Cuomo C."/>
            <person name="de Hoog S."/>
            <person name="Gorbushina A."/>
            <person name="Walker B."/>
            <person name="Young S.K."/>
            <person name="Zeng Q."/>
            <person name="Gargeya S."/>
            <person name="Fitzgerald M."/>
            <person name="Haas B."/>
            <person name="Abouelleil A."/>
            <person name="Allen A.W."/>
            <person name="Alvarado L."/>
            <person name="Arachchi H.M."/>
            <person name="Berlin A.M."/>
            <person name="Chapman S.B."/>
            <person name="Gainer-Dewar J."/>
            <person name="Goldberg J."/>
            <person name="Griggs A."/>
            <person name="Gujja S."/>
            <person name="Hansen M."/>
            <person name="Howarth C."/>
            <person name="Imamovic A."/>
            <person name="Ireland A."/>
            <person name="Larimer J."/>
            <person name="McCowan C."/>
            <person name="Murphy C."/>
            <person name="Pearson M."/>
            <person name="Poon T.W."/>
            <person name="Priest M."/>
            <person name="Roberts A."/>
            <person name="Saif S."/>
            <person name="Shea T."/>
            <person name="Sisk P."/>
            <person name="Sykes S."/>
            <person name="Wortman J."/>
            <person name="Nusbaum C."/>
            <person name="Birren B."/>
        </authorList>
    </citation>
    <scope>NUCLEOTIDE SEQUENCE [LARGE SCALE GENOMIC DNA]</scope>
    <source>
        <strain evidence="12 13">CBS 101466</strain>
    </source>
</reference>
<keyword evidence="6 10" id="KW-0733">Signal recognition particle</keyword>
<dbReference type="VEuPathDB" id="FungiDB:HMPREF1541_02439"/>
<gene>
    <name evidence="12" type="ORF">HMPREF1541_02439</name>
</gene>
<dbReference type="GO" id="GO:0005047">
    <property type="term" value="F:signal recognition particle binding"/>
    <property type="evidence" value="ECO:0007669"/>
    <property type="project" value="InterPro"/>
</dbReference>
<feature type="region of interest" description="Disordered" evidence="11">
    <location>
        <begin position="604"/>
        <end position="633"/>
    </location>
</feature>
<evidence type="ECO:0000256" key="5">
    <source>
        <dbReference type="ARBA" id="ARBA00022884"/>
    </source>
</evidence>
<dbReference type="InterPro" id="IPR034652">
    <property type="entry name" value="SRP68-RBD"/>
</dbReference>
<keyword evidence="5 10" id="KW-0694">RNA-binding</keyword>
<feature type="compositionally biased region" description="Basic residues" evidence="11">
    <location>
        <begin position="378"/>
        <end position="390"/>
    </location>
</feature>
<dbReference type="AlphaFoldDB" id="W2S3U7"/>
<dbReference type="HOGENOM" id="CLU_018649_2_0_1"/>
<dbReference type="GO" id="GO:0005730">
    <property type="term" value="C:nucleolus"/>
    <property type="evidence" value="ECO:0007669"/>
    <property type="project" value="UniProtKB-SubCell"/>
</dbReference>
<proteinExistence type="inferred from homology"/>
<evidence type="ECO:0000313" key="12">
    <source>
        <dbReference type="EMBL" id="ETN43280.1"/>
    </source>
</evidence>
<evidence type="ECO:0000256" key="2">
    <source>
        <dbReference type="ARBA" id="ARBA00004604"/>
    </source>
</evidence>